<feature type="compositionally biased region" description="Polar residues" evidence="1">
    <location>
        <begin position="134"/>
        <end position="144"/>
    </location>
</feature>
<feature type="region of interest" description="Disordered" evidence="1">
    <location>
        <begin position="214"/>
        <end position="338"/>
    </location>
</feature>
<keyword evidence="3" id="KW-1185">Reference proteome</keyword>
<feature type="compositionally biased region" description="Basic and acidic residues" evidence="1">
    <location>
        <begin position="20"/>
        <end position="29"/>
    </location>
</feature>
<evidence type="ECO:0000313" key="2">
    <source>
        <dbReference type="EMBL" id="KIY62097.1"/>
    </source>
</evidence>
<accession>A0A0D7AV45</accession>
<feature type="compositionally biased region" description="Basic and acidic residues" evidence="1">
    <location>
        <begin position="275"/>
        <end position="287"/>
    </location>
</feature>
<protein>
    <submittedName>
        <fullName evidence="2">Uncharacterized protein</fullName>
    </submittedName>
</protein>
<dbReference type="OrthoDB" id="2683368at2759"/>
<organism evidence="2 3">
    <name type="scientific">Cylindrobasidium torrendii FP15055 ss-10</name>
    <dbReference type="NCBI Taxonomy" id="1314674"/>
    <lineage>
        <taxon>Eukaryota</taxon>
        <taxon>Fungi</taxon>
        <taxon>Dikarya</taxon>
        <taxon>Basidiomycota</taxon>
        <taxon>Agaricomycotina</taxon>
        <taxon>Agaricomycetes</taxon>
        <taxon>Agaricomycetidae</taxon>
        <taxon>Agaricales</taxon>
        <taxon>Marasmiineae</taxon>
        <taxon>Physalacriaceae</taxon>
        <taxon>Cylindrobasidium</taxon>
    </lineage>
</organism>
<feature type="compositionally biased region" description="Low complexity" evidence="1">
    <location>
        <begin position="77"/>
        <end position="89"/>
    </location>
</feature>
<feature type="compositionally biased region" description="Polar residues" evidence="1">
    <location>
        <begin position="291"/>
        <end position="316"/>
    </location>
</feature>
<dbReference type="AlphaFoldDB" id="A0A0D7AV45"/>
<reference evidence="2 3" key="1">
    <citation type="journal article" date="2015" name="Fungal Genet. Biol.">
        <title>Evolution of novel wood decay mechanisms in Agaricales revealed by the genome sequences of Fistulina hepatica and Cylindrobasidium torrendii.</title>
        <authorList>
            <person name="Floudas D."/>
            <person name="Held B.W."/>
            <person name="Riley R."/>
            <person name="Nagy L.G."/>
            <person name="Koehler G."/>
            <person name="Ransdell A.S."/>
            <person name="Younus H."/>
            <person name="Chow J."/>
            <person name="Chiniquy J."/>
            <person name="Lipzen A."/>
            <person name="Tritt A."/>
            <person name="Sun H."/>
            <person name="Haridas S."/>
            <person name="LaButti K."/>
            <person name="Ohm R.A."/>
            <person name="Kues U."/>
            <person name="Blanchette R.A."/>
            <person name="Grigoriev I.V."/>
            <person name="Minto R.E."/>
            <person name="Hibbett D.S."/>
        </authorList>
    </citation>
    <scope>NUCLEOTIDE SEQUENCE [LARGE SCALE GENOMIC DNA]</scope>
    <source>
        <strain evidence="2 3">FP15055 ss-10</strain>
    </source>
</reference>
<evidence type="ECO:0000313" key="3">
    <source>
        <dbReference type="Proteomes" id="UP000054007"/>
    </source>
</evidence>
<feature type="compositionally biased region" description="Basic and acidic residues" evidence="1">
    <location>
        <begin position="111"/>
        <end position="121"/>
    </location>
</feature>
<feature type="compositionally biased region" description="Polar residues" evidence="1">
    <location>
        <begin position="90"/>
        <end position="104"/>
    </location>
</feature>
<feature type="compositionally biased region" description="Polar residues" evidence="1">
    <location>
        <begin position="263"/>
        <end position="274"/>
    </location>
</feature>
<dbReference type="EMBL" id="KN880825">
    <property type="protein sequence ID" value="KIY62097.1"/>
    <property type="molecule type" value="Genomic_DNA"/>
</dbReference>
<feature type="compositionally biased region" description="Polar residues" evidence="1">
    <location>
        <begin position="40"/>
        <end position="56"/>
    </location>
</feature>
<gene>
    <name evidence="2" type="ORF">CYLTODRAFT_427167</name>
</gene>
<dbReference type="Proteomes" id="UP000054007">
    <property type="component" value="Unassembled WGS sequence"/>
</dbReference>
<sequence length="338" mass="36903">MSHAPGLPSGPRQARSRSLNRREPVDQYERAPPVPRQVRAQKSTPSLPNPQKSVSMRTRPAYPANPSPRPTYRGRTSNDSYSSTSSSPSVFDNASSGYASSVTSYEDEEPKETKYTRHRDNGPAVYDEPASYDSPASSQPSNSPRGYGSSLWTTLAGAASSLSTNVTSVWESNVHGEEPPPGDESHLLKAMRDYHLAKAQDRSDLPSWLFDEHERIPSRKMSTETSRTDRPVERSATSAGPGRRRNIYAAAEDSSASPVVRSATRSQDNVPTTKSSDRLRAIREAKRAALQPQSQNQQEPMARDNSSQNVKATTSVDVPKARGGLPTRPGGLPRGGRF</sequence>
<feature type="region of interest" description="Disordered" evidence="1">
    <location>
        <begin position="1"/>
        <end position="151"/>
    </location>
</feature>
<evidence type="ECO:0000256" key="1">
    <source>
        <dbReference type="SAM" id="MobiDB-lite"/>
    </source>
</evidence>
<feature type="compositionally biased region" description="Low complexity" evidence="1">
    <location>
        <begin position="322"/>
        <end position="331"/>
    </location>
</feature>
<proteinExistence type="predicted"/>
<name>A0A0D7AV45_9AGAR</name>